<dbReference type="GO" id="GO:0016020">
    <property type="term" value="C:membrane"/>
    <property type="evidence" value="ECO:0007669"/>
    <property type="project" value="TreeGrafter"/>
</dbReference>
<keyword evidence="1" id="KW-0732">Signal</keyword>
<dbReference type="Proteomes" id="UP000095281">
    <property type="component" value="Unplaced"/>
</dbReference>
<dbReference type="GO" id="GO:0001764">
    <property type="term" value="P:neuron migration"/>
    <property type="evidence" value="ECO:0007669"/>
    <property type="project" value="TreeGrafter"/>
</dbReference>
<dbReference type="PANTHER" id="PTHR46182">
    <property type="entry name" value="FI19480P1"/>
    <property type="match status" value="1"/>
</dbReference>
<organism evidence="2 3">
    <name type="scientific">Meloidogyne hapla</name>
    <name type="common">Root-knot nematode worm</name>
    <dbReference type="NCBI Taxonomy" id="6305"/>
    <lineage>
        <taxon>Eukaryota</taxon>
        <taxon>Metazoa</taxon>
        <taxon>Ecdysozoa</taxon>
        <taxon>Nematoda</taxon>
        <taxon>Chromadorea</taxon>
        <taxon>Rhabditida</taxon>
        <taxon>Tylenchina</taxon>
        <taxon>Tylenchomorpha</taxon>
        <taxon>Tylenchoidea</taxon>
        <taxon>Meloidogynidae</taxon>
        <taxon>Meloidogyninae</taxon>
        <taxon>Meloidogyne</taxon>
    </lineage>
</organism>
<reference evidence="3" key="1">
    <citation type="submission" date="2016-11" db="UniProtKB">
        <authorList>
            <consortium name="WormBaseParasite"/>
        </authorList>
    </citation>
    <scope>IDENTIFICATION</scope>
</reference>
<dbReference type="InterPro" id="IPR029865">
    <property type="entry name" value="KIAA0319-like"/>
</dbReference>
<protein>
    <submittedName>
        <fullName evidence="3">Protein kinase domain-containing protein</fullName>
    </submittedName>
</protein>
<evidence type="ECO:0000256" key="1">
    <source>
        <dbReference type="SAM" id="SignalP"/>
    </source>
</evidence>
<accession>A0A1I8AWX2</accession>
<name>A0A1I8AWX2_MELHA</name>
<feature type="signal peptide" evidence="1">
    <location>
        <begin position="1"/>
        <end position="20"/>
    </location>
</feature>
<evidence type="ECO:0000313" key="2">
    <source>
        <dbReference type="Proteomes" id="UP000095281"/>
    </source>
</evidence>
<dbReference type="PANTHER" id="PTHR46182:SF2">
    <property type="entry name" value="FI19480P1"/>
    <property type="match status" value="1"/>
</dbReference>
<dbReference type="GO" id="GO:0031410">
    <property type="term" value="C:cytoplasmic vesicle"/>
    <property type="evidence" value="ECO:0007669"/>
    <property type="project" value="TreeGrafter"/>
</dbReference>
<dbReference type="WBParaSite" id="MhA1_Contig0.frz3.gene62">
    <property type="protein sequence ID" value="MhA1_Contig0.frz3.gene62"/>
    <property type="gene ID" value="MhA1_Contig0.frz3.gene62"/>
</dbReference>
<proteinExistence type="predicted"/>
<sequence length="446" mass="51411">MFLLLLLEYSLLLILPLACAHQLPDLLTYDNLHNESCYTDFNCPNEMRCEKDIHLCVCIDGFIFSNNVAMCELSKKFDKFWIQGPSTIYLSQKEVYFDLHFNQYEAQYRSNWTYEWIIKSGNDCAIFSGINTKALKMRILKPGFISFAISISNSTSFGYKQHNLTIYDQDLFPIANVENLTITLPSNYAVLNAEKSNNAKYYKWIPEDDLPAEMLSGSSLNDSKLFIFNLVPGVFQFYLSVWNDHSPINNTKIVQLSVFGGIAEENLIELLSSFTNFTFKYSNELSKEIEQILEQSTNSNRLLVKFTKISSDASLLGNVFTSFYFYVVKDSKNKDCRKCSGHGKCDNLTKTCVCDDFWMPNIFVKMIHNGRNMDCCTILLQHNNQIPSKQIGRFSPVRMSKRKRGDCLSEFRRMFVEYSEQFGITHLKNENESICLKELDDSSSSE</sequence>
<feature type="chain" id="PRO_5009315230" evidence="1">
    <location>
        <begin position="21"/>
        <end position="446"/>
    </location>
</feature>
<dbReference type="AlphaFoldDB" id="A0A1I8AWX2"/>
<keyword evidence="2" id="KW-1185">Reference proteome</keyword>
<evidence type="ECO:0000313" key="3">
    <source>
        <dbReference type="WBParaSite" id="MhA1_Contig0.frz3.gene62"/>
    </source>
</evidence>